<dbReference type="AlphaFoldDB" id="A0A8J7K4P1"/>
<name>A0A8J7K4P1_9GAMM</name>
<accession>A0A8J7K4P1</accession>
<gene>
    <name evidence="1" type="ORF">IOQ59_00980</name>
</gene>
<comment type="caution">
    <text evidence="1">The sequence shown here is derived from an EMBL/GenBank/DDBJ whole genome shotgun (WGS) entry which is preliminary data.</text>
</comment>
<sequence>MLSTPKSLSELLHILNEATEKEQFHHLPQGTHLYHCGIYSNAASIWCANRSRLAEQPGRFEITASITEELLLININDCQWRELRHQVELDNISTLPALEQLCQLFNTHDIQLPESLHGLEWQSADITDDDAYLLLFHPLRSLQLFDIHDRQS</sequence>
<reference evidence="1" key="1">
    <citation type="submission" date="2020-10" db="EMBL/GenBank/DDBJ databases">
        <title>Bacterium isolated from coastal waters sediment.</title>
        <authorList>
            <person name="Chen R.-J."/>
            <person name="Lu D.-C."/>
            <person name="Zhu K.-L."/>
            <person name="Du Z.-J."/>
        </authorList>
    </citation>
    <scope>NUCLEOTIDE SEQUENCE</scope>
    <source>
        <strain evidence="1">N1Y112</strain>
    </source>
</reference>
<proteinExistence type="predicted"/>
<dbReference type="EMBL" id="JADEYS010000001">
    <property type="protein sequence ID" value="MBE9395825.1"/>
    <property type="molecule type" value="Genomic_DNA"/>
</dbReference>
<evidence type="ECO:0000313" key="1">
    <source>
        <dbReference type="EMBL" id="MBE9395825.1"/>
    </source>
</evidence>
<dbReference type="RefSeq" id="WP_193951383.1">
    <property type="nucleotide sequence ID" value="NZ_JADEYS010000001.1"/>
</dbReference>
<protein>
    <submittedName>
        <fullName evidence="1">Uncharacterized protein</fullName>
    </submittedName>
</protein>
<evidence type="ECO:0000313" key="2">
    <source>
        <dbReference type="Proteomes" id="UP000640333"/>
    </source>
</evidence>
<keyword evidence="2" id="KW-1185">Reference proteome</keyword>
<organism evidence="1 2">
    <name type="scientific">Pontibacterium sinense</name>
    <dbReference type="NCBI Taxonomy" id="2781979"/>
    <lineage>
        <taxon>Bacteria</taxon>
        <taxon>Pseudomonadati</taxon>
        <taxon>Pseudomonadota</taxon>
        <taxon>Gammaproteobacteria</taxon>
        <taxon>Oceanospirillales</taxon>
        <taxon>Oceanospirillaceae</taxon>
        <taxon>Pontibacterium</taxon>
    </lineage>
</organism>
<dbReference type="Proteomes" id="UP000640333">
    <property type="component" value="Unassembled WGS sequence"/>
</dbReference>